<keyword evidence="2 5" id="KW-0812">Transmembrane</keyword>
<keyword evidence="1 5" id="KW-1003">Cell membrane</keyword>
<gene>
    <name evidence="6" type="ORF">SKP52_11305</name>
</gene>
<dbReference type="Pfam" id="PF07043">
    <property type="entry name" value="DUF1328"/>
    <property type="match status" value="1"/>
</dbReference>
<evidence type="ECO:0000256" key="3">
    <source>
        <dbReference type="ARBA" id="ARBA00022989"/>
    </source>
</evidence>
<protein>
    <recommendedName>
        <fullName evidence="5">UPF0391 membrane protein SKP52_11305</fullName>
    </recommendedName>
</protein>
<reference evidence="6 7" key="1">
    <citation type="journal article" date="2015" name="Int. J. Syst. Evol. Microbiol.">
        <title>Description of Sphingopyxis fribergensis sp. nov. - a soil bacterium with the ability to degrade styrene and phenylacetic acid.</title>
        <authorList>
            <person name="Oelschlagel M."/>
            <person name="Ruckert C."/>
            <person name="Kalinowski J."/>
            <person name="Schmidt G."/>
            <person name="Schlomann M."/>
            <person name="Tischler D."/>
        </authorList>
    </citation>
    <scope>NUCLEOTIDE SEQUENCE [LARGE SCALE GENOMIC DNA]</scope>
    <source>
        <strain evidence="6 7">Kp5.2</strain>
    </source>
</reference>
<dbReference type="RefSeq" id="WP_039574779.1">
    <property type="nucleotide sequence ID" value="NZ_CP009122.1"/>
</dbReference>
<organism evidence="6 7">
    <name type="scientific">Sphingopyxis fribergensis</name>
    <dbReference type="NCBI Taxonomy" id="1515612"/>
    <lineage>
        <taxon>Bacteria</taxon>
        <taxon>Pseudomonadati</taxon>
        <taxon>Pseudomonadota</taxon>
        <taxon>Alphaproteobacteria</taxon>
        <taxon>Sphingomonadales</taxon>
        <taxon>Sphingomonadaceae</taxon>
        <taxon>Sphingopyxis</taxon>
    </lineage>
</organism>
<dbReference type="AlphaFoldDB" id="A0A0A7PGE7"/>
<evidence type="ECO:0000256" key="1">
    <source>
        <dbReference type="ARBA" id="ARBA00022475"/>
    </source>
</evidence>
<proteinExistence type="inferred from homology"/>
<evidence type="ECO:0000313" key="6">
    <source>
        <dbReference type="EMBL" id="AJA09161.1"/>
    </source>
</evidence>
<dbReference type="PIRSF" id="PIRSF036466">
    <property type="entry name" value="UCP036466"/>
    <property type="match status" value="1"/>
</dbReference>
<keyword evidence="7" id="KW-1185">Reference proteome</keyword>
<dbReference type="HOGENOM" id="CLU_187346_1_0_5"/>
<accession>A0A0A7PGE7</accession>
<sequence>MFKWALIFAVIALLAAVLGFGGVAGAAAGIAKILFFVGLALVVLFLVLGSAAAKKIT</sequence>
<comment type="subcellular location">
    <subcellularLocation>
        <location evidence="5">Cell membrane</location>
        <topology evidence="5">Single-pass membrane protein</topology>
    </subcellularLocation>
</comment>
<dbReference type="HAMAP" id="MF_01361">
    <property type="entry name" value="UPF0391"/>
    <property type="match status" value="1"/>
</dbReference>
<dbReference type="EMBL" id="CP009122">
    <property type="protein sequence ID" value="AJA09161.1"/>
    <property type="molecule type" value="Genomic_DNA"/>
</dbReference>
<dbReference type="STRING" id="1515612.SKP52_11305"/>
<dbReference type="KEGG" id="sphk:SKP52_11305"/>
<evidence type="ECO:0000313" key="7">
    <source>
        <dbReference type="Proteomes" id="UP000030907"/>
    </source>
</evidence>
<dbReference type="InterPro" id="IPR009760">
    <property type="entry name" value="DUF1328"/>
</dbReference>
<feature type="transmembrane region" description="Helical" evidence="5">
    <location>
        <begin position="35"/>
        <end position="53"/>
    </location>
</feature>
<name>A0A0A7PGE7_9SPHN</name>
<keyword evidence="4 5" id="KW-0472">Membrane</keyword>
<keyword evidence="3 5" id="KW-1133">Transmembrane helix</keyword>
<dbReference type="NCBIfam" id="NF010229">
    <property type="entry name" value="PRK13682.1-4"/>
    <property type="match status" value="1"/>
</dbReference>
<evidence type="ECO:0000256" key="5">
    <source>
        <dbReference type="HAMAP-Rule" id="MF_01361"/>
    </source>
</evidence>
<evidence type="ECO:0000256" key="2">
    <source>
        <dbReference type="ARBA" id="ARBA00022692"/>
    </source>
</evidence>
<dbReference type="Proteomes" id="UP000030907">
    <property type="component" value="Chromosome"/>
</dbReference>
<dbReference type="GO" id="GO:0005886">
    <property type="term" value="C:plasma membrane"/>
    <property type="evidence" value="ECO:0007669"/>
    <property type="project" value="UniProtKB-SubCell"/>
</dbReference>
<comment type="similarity">
    <text evidence="5">Belongs to the UPF0391 family.</text>
</comment>
<evidence type="ECO:0000256" key="4">
    <source>
        <dbReference type="ARBA" id="ARBA00023136"/>
    </source>
</evidence>